<dbReference type="InterPro" id="IPR021812">
    <property type="entry name" value="DUF3391"/>
</dbReference>
<evidence type="ECO:0000313" key="3">
    <source>
        <dbReference type="EMBL" id="NEV60965.1"/>
    </source>
</evidence>
<dbReference type="Pfam" id="PF13487">
    <property type="entry name" value="HD_5"/>
    <property type="match status" value="1"/>
</dbReference>
<dbReference type="NCBIfam" id="TIGR00277">
    <property type="entry name" value="HDIG"/>
    <property type="match status" value="1"/>
</dbReference>
<dbReference type="SMART" id="SM00471">
    <property type="entry name" value="HDc"/>
    <property type="match status" value="1"/>
</dbReference>
<dbReference type="EMBL" id="JAAIJQ010000006">
    <property type="protein sequence ID" value="NEV60965.1"/>
    <property type="molecule type" value="Genomic_DNA"/>
</dbReference>
<dbReference type="Proteomes" id="UP000483379">
    <property type="component" value="Unassembled WGS sequence"/>
</dbReference>
<dbReference type="RefSeq" id="WP_164451012.1">
    <property type="nucleotide sequence ID" value="NZ_JAAIJQ010000006.1"/>
</dbReference>
<dbReference type="GO" id="GO:0008081">
    <property type="term" value="F:phosphoric diester hydrolase activity"/>
    <property type="evidence" value="ECO:0007669"/>
    <property type="project" value="UniProtKB-ARBA"/>
</dbReference>
<dbReference type="InterPro" id="IPR006675">
    <property type="entry name" value="HDIG_dom"/>
</dbReference>
<dbReference type="InterPro" id="IPR003607">
    <property type="entry name" value="HD/PDEase_dom"/>
</dbReference>
<organism evidence="3 4">
    <name type="scientific">Thiorhodococcus minor</name>
    <dbReference type="NCBI Taxonomy" id="57489"/>
    <lineage>
        <taxon>Bacteria</taxon>
        <taxon>Pseudomonadati</taxon>
        <taxon>Pseudomonadota</taxon>
        <taxon>Gammaproteobacteria</taxon>
        <taxon>Chromatiales</taxon>
        <taxon>Chromatiaceae</taxon>
        <taxon>Thiorhodococcus</taxon>
    </lineage>
</organism>
<dbReference type="PANTHER" id="PTHR43155">
    <property type="entry name" value="CYCLIC DI-GMP PHOSPHODIESTERASE PA4108-RELATED"/>
    <property type="match status" value="1"/>
</dbReference>
<reference evidence="3 4" key="1">
    <citation type="submission" date="2020-02" db="EMBL/GenBank/DDBJ databases">
        <title>Genome sequences of Thiorhodococcus mannitoliphagus and Thiorhodococcus minor, purple sulfur photosynthetic bacteria in the gammaproteobacterial family, Chromatiaceae.</title>
        <authorList>
            <person name="Aviles F.A."/>
            <person name="Meyer T.E."/>
            <person name="Kyndt J.A."/>
        </authorList>
    </citation>
    <scope>NUCLEOTIDE SEQUENCE [LARGE SCALE GENOMIC DNA]</scope>
    <source>
        <strain evidence="3 4">DSM 11518</strain>
    </source>
</reference>
<gene>
    <name evidence="3" type="ORF">G3446_03465</name>
</gene>
<dbReference type="InterPro" id="IPR006674">
    <property type="entry name" value="HD_domain"/>
</dbReference>
<accession>A0A6M0JXX9</accession>
<dbReference type="PROSITE" id="PS51831">
    <property type="entry name" value="HD"/>
    <property type="match status" value="1"/>
</dbReference>
<name>A0A6M0JXX9_9GAMM</name>
<dbReference type="Gene3D" id="1.10.3210.10">
    <property type="entry name" value="Hypothetical protein af1432"/>
    <property type="match status" value="1"/>
</dbReference>
<feature type="domain" description="HD" evidence="1">
    <location>
        <begin position="163"/>
        <end position="286"/>
    </location>
</feature>
<proteinExistence type="predicted"/>
<feature type="domain" description="HD-GYP" evidence="2">
    <location>
        <begin position="137"/>
        <end position="338"/>
    </location>
</feature>
<comment type="caution">
    <text evidence="3">The sequence shown here is derived from an EMBL/GenBank/DDBJ whole genome shotgun (WGS) entry which is preliminary data.</text>
</comment>
<dbReference type="SUPFAM" id="SSF109604">
    <property type="entry name" value="HD-domain/PDEase-like"/>
    <property type="match status" value="1"/>
</dbReference>
<evidence type="ECO:0000313" key="4">
    <source>
        <dbReference type="Proteomes" id="UP000483379"/>
    </source>
</evidence>
<dbReference type="InterPro" id="IPR037522">
    <property type="entry name" value="HD_GYP_dom"/>
</dbReference>
<protein>
    <submittedName>
        <fullName evidence="3">HD-GYP domain-containing protein</fullName>
    </submittedName>
</protein>
<dbReference type="CDD" id="cd00077">
    <property type="entry name" value="HDc"/>
    <property type="match status" value="1"/>
</dbReference>
<dbReference type="PROSITE" id="PS51832">
    <property type="entry name" value="HD_GYP"/>
    <property type="match status" value="1"/>
</dbReference>
<dbReference type="Pfam" id="PF11871">
    <property type="entry name" value="DUF3391"/>
    <property type="match status" value="1"/>
</dbReference>
<evidence type="ECO:0000259" key="1">
    <source>
        <dbReference type="PROSITE" id="PS51831"/>
    </source>
</evidence>
<dbReference type="AlphaFoldDB" id="A0A6M0JXX9"/>
<dbReference type="PANTHER" id="PTHR43155:SF2">
    <property type="entry name" value="CYCLIC DI-GMP PHOSPHODIESTERASE PA4108"/>
    <property type="match status" value="1"/>
</dbReference>
<evidence type="ECO:0000259" key="2">
    <source>
        <dbReference type="PROSITE" id="PS51832"/>
    </source>
</evidence>
<keyword evidence="4" id="KW-1185">Reference proteome</keyword>
<sequence length="409" mass="45744">MIKKIGVEQLAVGMYVHDLNCGWMDHGFIRNRFLVKGDEALARIRDIGIRDLYIDTERGLDVSEAPTELEVEEALEQDLAQVAAEENPSEEHAVSLAEERLHARRIQNEALGLLSGLTADIRAKRPLSLEHVRPLADDLVASVCRNPDALMGYSRVRRLGRYQLEHGVNVSTLLVAFGQTLGLDRDVLSDLAIGGLLHDIGKTYLPISVLNKPGRLTETELTQMREHVAQGFRAAASMPDIPKIALAIIAEHHERMDGSGYPNQRKGDQISRYGQMAAIVDVYDAITSERIYSSKAMEPHEALRKLLEWSRYHFNPELVQHFIRCVGIYPVGTLVRLHSDRLGVVIESGKEGPFHPVVRIVMDTQKRYLSIQDLDLSKLAPGSEERIMGAELPGRWGIEPIEVLQLPSK</sequence>